<protein>
    <recommendedName>
        <fullName evidence="4">Response regulatory domain-containing protein</fullName>
    </recommendedName>
</protein>
<dbReference type="AlphaFoldDB" id="A0ABC9FMY7"/>
<evidence type="ECO:0000313" key="2">
    <source>
        <dbReference type="EMBL" id="CAL5078652.1"/>
    </source>
</evidence>
<dbReference type="EMBL" id="OZ075117">
    <property type="protein sequence ID" value="CAL5078652.1"/>
    <property type="molecule type" value="Genomic_DNA"/>
</dbReference>
<reference evidence="3" key="1">
    <citation type="submission" date="2024-06" db="EMBL/GenBank/DDBJ databases">
        <authorList>
            <person name="Ryan C."/>
        </authorList>
    </citation>
    <scope>NUCLEOTIDE SEQUENCE [LARGE SCALE GENOMIC DNA]</scope>
</reference>
<dbReference type="SUPFAM" id="SSF52172">
    <property type="entry name" value="CheY-like"/>
    <property type="match status" value="1"/>
</dbReference>
<dbReference type="Gene3D" id="3.40.50.2300">
    <property type="match status" value="1"/>
</dbReference>
<feature type="compositionally biased region" description="Polar residues" evidence="1">
    <location>
        <begin position="194"/>
        <end position="215"/>
    </location>
</feature>
<organism evidence="2 3">
    <name type="scientific">Urochloa decumbens</name>
    <dbReference type="NCBI Taxonomy" id="240449"/>
    <lineage>
        <taxon>Eukaryota</taxon>
        <taxon>Viridiplantae</taxon>
        <taxon>Streptophyta</taxon>
        <taxon>Embryophyta</taxon>
        <taxon>Tracheophyta</taxon>
        <taxon>Spermatophyta</taxon>
        <taxon>Magnoliopsida</taxon>
        <taxon>Liliopsida</taxon>
        <taxon>Poales</taxon>
        <taxon>Poaceae</taxon>
        <taxon>PACMAD clade</taxon>
        <taxon>Panicoideae</taxon>
        <taxon>Panicodae</taxon>
        <taxon>Paniceae</taxon>
        <taxon>Melinidinae</taxon>
        <taxon>Urochloa</taxon>
    </lineage>
</organism>
<reference evidence="2 3" key="2">
    <citation type="submission" date="2024-10" db="EMBL/GenBank/DDBJ databases">
        <authorList>
            <person name="Ryan C."/>
        </authorList>
    </citation>
    <scope>NUCLEOTIDE SEQUENCE [LARGE SCALE GENOMIC DNA]</scope>
</reference>
<sequence length="606" mass="64142">MSMADAMVTMFPKGIRTLIVDDDAKFLKIANMLLSILNFEAVICSGLTRALKSLTSDQHTSFDAILVHAAKVAAYGFKFRAIIETDLHIPVIYFLPLDHHTTGNEADELLHTLQAGTYIVKKPLDAYKLRTLLRTVIARRKCDLEAAAKSKHTAANAFNFKGARGERGQKRKCSSSPATMAGGHLSVKGKENDNVASQQQSTPGNHGQGKTTQKNIGGEVFNVPRPSEAMMNTRQFGQHRYNSKFFTNATMSPYNPDFFSDTTGLSSNAGVFGINMPLAVVPTMVTTPAAYEPQFPQGISNQQQPVGDALDTKAILESLFSNDFNDYSIGSPLIAPDQILGLALNMDVGSLLLAHDQVLGLALDVDELASTIGGAFGITNATPFMAPQYLGAMPKVGATNVALFMVTHQDLGSMPNGGGSSSNAALFMTSNVSDLTMAGGAFGNNSSGPFMAPQDLGTTLSNGGGSNVAPVMAPYQDLGVEANGDQLALDNDIYGSFIGSQGQGSNAMMNEDDFGLTAAMQYEDNTSLPLDALLSDLHGPIFEFDDINLDVVLGGSIDGGVAAADGAIGTSSATNEEEDGNVNVLDNLVGLQIPHDVFQLKGYVFP</sequence>
<accession>A0ABC9FMY7</accession>
<keyword evidence="3" id="KW-1185">Reference proteome</keyword>
<evidence type="ECO:0008006" key="4">
    <source>
        <dbReference type="Google" id="ProtNLM"/>
    </source>
</evidence>
<evidence type="ECO:0000313" key="3">
    <source>
        <dbReference type="Proteomes" id="UP001497457"/>
    </source>
</evidence>
<dbReference type="InterPro" id="IPR011006">
    <property type="entry name" value="CheY-like_superfamily"/>
</dbReference>
<dbReference type="Proteomes" id="UP001497457">
    <property type="component" value="Chromosome 7b"/>
</dbReference>
<gene>
    <name evidence="2" type="ORF">URODEC1_LOCUS107244</name>
</gene>
<name>A0ABC9FMY7_9POAL</name>
<evidence type="ECO:0000256" key="1">
    <source>
        <dbReference type="SAM" id="MobiDB-lite"/>
    </source>
</evidence>
<proteinExistence type="predicted"/>
<feature type="region of interest" description="Disordered" evidence="1">
    <location>
        <begin position="159"/>
        <end position="219"/>
    </location>
</feature>